<feature type="compositionally biased region" description="Basic and acidic residues" evidence="1">
    <location>
        <begin position="53"/>
        <end position="62"/>
    </location>
</feature>
<evidence type="ECO:0000313" key="2">
    <source>
        <dbReference type="EMBL" id="PFH45450.1"/>
    </source>
</evidence>
<feature type="compositionally biased region" description="Basic and acidic residues" evidence="1">
    <location>
        <begin position="85"/>
        <end position="97"/>
    </location>
</feature>
<reference evidence="2 3" key="1">
    <citation type="submission" date="2014-02" db="EMBL/GenBank/DDBJ databases">
        <title>Transposable element dynamics among asymbiotic and ectomycorrhizal Amanita fungi.</title>
        <authorList>
            <consortium name="DOE Joint Genome Institute"/>
            <person name="Hess J."/>
            <person name="Skrede I."/>
            <person name="Wolfe B."/>
            <person name="LaButti K."/>
            <person name="Ohm R.A."/>
            <person name="Grigoriev I.V."/>
            <person name="Pringle A."/>
        </authorList>
    </citation>
    <scope>NUCLEOTIDE SEQUENCE [LARGE SCALE GENOMIC DNA]</scope>
    <source>
        <strain evidence="2 3">SKay4041</strain>
    </source>
</reference>
<evidence type="ECO:0000313" key="3">
    <source>
        <dbReference type="Proteomes" id="UP000242287"/>
    </source>
</evidence>
<dbReference type="EMBL" id="KZ302379">
    <property type="protein sequence ID" value="PFH45450.1"/>
    <property type="molecule type" value="Genomic_DNA"/>
</dbReference>
<gene>
    <name evidence="2" type="ORF">AMATHDRAFT_9207</name>
</gene>
<feature type="compositionally biased region" description="Polar residues" evidence="1">
    <location>
        <begin position="68"/>
        <end position="83"/>
    </location>
</feature>
<evidence type="ECO:0000256" key="1">
    <source>
        <dbReference type="SAM" id="MobiDB-lite"/>
    </source>
</evidence>
<dbReference type="AlphaFoldDB" id="A0A2A9NCJ8"/>
<keyword evidence="3" id="KW-1185">Reference proteome</keyword>
<name>A0A2A9NCJ8_9AGAR</name>
<accession>A0A2A9NCJ8</accession>
<proteinExistence type="predicted"/>
<organism evidence="2 3">
    <name type="scientific">Amanita thiersii Skay4041</name>
    <dbReference type="NCBI Taxonomy" id="703135"/>
    <lineage>
        <taxon>Eukaryota</taxon>
        <taxon>Fungi</taxon>
        <taxon>Dikarya</taxon>
        <taxon>Basidiomycota</taxon>
        <taxon>Agaricomycotina</taxon>
        <taxon>Agaricomycetes</taxon>
        <taxon>Agaricomycetidae</taxon>
        <taxon>Agaricales</taxon>
        <taxon>Pluteineae</taxon>
        <taxon>Amanitaceae</taxon>
        <taxon>Amanita</taxon>
    </lineage>
</organism>
<dbReference type="Proteomes" id="UP000242287">
    <property type="component" value="Unassembled WGS sequence"/>
</dbReference>
<sequence>MRHPRSSAPNWNLPWGHCIRMDLQLKKISKSPPRDLPLNWKCPEMFKNTSFDIHNKRQEAFTRDPPSQGGSNNTVDPETTQDSCEQDRMDDSENEETHLEYFNKLGINLNEVDDVTRTWLEAMNFDKMGLTQKS</sequence>
<feature type="region of interest" description="Disordered" evidence="1">
    <location>
        <begin position="53"/>
        <end position="97"/>
    </location>
</feature>
<protein>
    <submittedName>
        <fullName evidence="2">Uncharacterized protein</fullName>
    </submittedName>
</protein>